<dbReference type="FunFam" id="3.40.50.720:FF:000173">
    <property type="entry name" value="3-oxoacyl-[acyl-carrier protein] reductase"/>
    <property type="match status" value="1"/>
</dbReference>
<dbReference type="Proteomes" id="UP000078148">
    <property type="component" value="Chromosome"/>
</dbReference>
<dbReference type="PRINTS" id="PR00081">
    <property type="entry name" value="GDHRDH"/>
</dbReference>
<name>A0A172ZG51_9BACL</name>
<sequence>MSEERAGDRKLFSEMTVLVTGASRGIGAAIAKRFAMAGMNVVVHYRHSHEQANEVARSCLEYGVRVLTLSADLRSRDHIHRMQEKLEQHNMQPDILVNNAGISHYGMLADMSEDEFDEVISTNLKAVFLCSQVFMPYMIRQQYGRIINVSSIWGMTGASCEVLYSASKGGVNAFTKALAKELAPSGVTVNAIAPGAVRTEMIAHLQQDELQMLEEDIPAGRIAEPDEIASMVYFLSLPESGYMTGQVVSPNGGWLT</sequence>
<dbReference type="EMBL" id="CP013023">
    <property type="protein sequence ID" value="ANF96578.1"/>
    <property type="molecule type" value="Genomic_DNA"/>
</dbReference>
<evidence type="ECO:0000313" key="6">
    <source>
        <dbReference type="Proteomes" id="UP000078148"/>
    </source>
</evidence>
<dbReference type="PRINTS" id="PR00080">
    <property type="entry name" value="SDRFAMILY"/>
</dbReference>
<dbReference type="SUPFAM" id="SSF51735">
    <property type="entry name" value="NAD(P)-binding Rossmann-fold domains"/>
    <property type="match status" value="1"/>
</dbReference>
<dbReference type="InterPro" id="IPR036291">
    <property type="entry name" value="NAD(P)-bd_dom_sf"/>
</dbReference>
<proteinExistence type="inferred from homology"/>
<dbReference type="SMART" id="SM00822">
    <property type="entry name" value="PKS_KR"/>
    <property type="match status" value="1"/>
</dbReference>
<protein>
    <submittedName>
        <fullName evidence="5">3-ketoacyl-ACP reductase</fullName>
    </submittedName>
</protein>
<dbReference type="RefSeq" id="WP_060534550.1">
    <property type="nucleotide sequence ID" value="NZ_CP013023.1"/>
</dbReference>
<reference evidence="6" key="1">
    <citation type="submission" date="2015-10" db="EMBL/GenBank/DDBJ databases">
        <title>Genome of Paenibacillus bovis sp. nov.</title>
        <authorList>
            <person name="Wu Z."/>
            <person name="Gao C."/>
            <person name="Liu Z."/>
            <person name="Zheng H."/>
        </authorList>
    </citation>
    <scope>NUCLEOTIDE SEQUENCE [LARGE SCALE GENOMIC DNA]</scope>
    <source>
        <strain evidence="6">BD3526</strain>
    </source>
</reference>
<accession>A0A172ZG51</accession>
<dbReference type="OrthoDB" id="9803333at2"/>
<dbReference type="InterPro" id="IPR002347">
    <property type="entry name" value="SDR_fam"/>
</dbReference>
<keyword evidence="6" id="KW-1185">Reference proteome</keyword>
<dbReference type="InterPro" id="IPR057326">
    <property type="entry name" value="KR_dom"/>
</dbReference>
<dbReference type="KEGG" id="pbv:AR543_11540"/>
<dbReference type="Pfam" id="PF00106">
    <property type="entry name" value="adh_short"/>
    <property type="match status" value="1"/>
</dbReference>
<keyword evidence="2" id="KW-0560">Oxidoreductase</keyword>
<dbReference type="InterPro" id="IPR020904">
    <property type="entry name" value="Sc_DH/Rdtase_CS"/>
</dbReference>
<dbReference type="STRING" id="1616788.AR543_11540"/>
<dbReference type="Gene3D" id="3.40.50.720">
    <property type="entry name" value="NAD(P)-binding Rossmann-like Domain"/>
    <property type="match status" value="1"/>
</dbReference>
<dbReference type="NCBIfam" id="NF009466">
    <property type="entry name" value="PRK12826.1-2"/>
    <property type="match status" value="1"/>
</dbReference>
<evidence type="ECO:0000259" key="4">
    <source>
        <dbReference type="SMART" id="SM00822"/>
    </source>
</evidence>
<evidence type="ECO:0000313" key="5">
    <source>
        <dbReference type="EMBL" id="ANF96578.1"/>
    </source>
</evidence>
<feature type="domain" description="Ketoreductase" evidence="4">
    <location>
        <begin position="15"/>
        <end position="195"/>
    </location>
</feature>
<comment type="similarity">
    <text evidence="1 3">Belongs to the short-chain dehydrogenases/reductases (SDR) family.</text>
</comment>
<evidence type="ECO:0000256" key="3">
    <source>
        <dbReference type="RuleBase" id="RU000363"/>
    </source>
</evidence>
<organism evidence="5 6">
    <name type="scientific">Paenibacillus bovis</name>
    <dbReference type="NCBI Taxonomy" id="1616788"/>
    <lineage>
        <taxon>Bacteria</taxon>
        <taxon>Bacillati</taxon>
        <taxon>Bacillota</taxon>
        <taxon>Bacilli</taxon>
        <taxon>Bacillales</taxon>
        <taxon>Paenibacillaceae</taxon>
        <taxon>Paenibacillus</taxon>
    </lineage>
</organism>
<gene>
    <name evidence="5" type="ORF">AR543_11540</name>
</gene>
<dbReference type="GO" id="GO:0016491">
    <property type="term" value="F:oxidoreductase activity"/>
    <property type="evidence" value="ECO:0007669"/>
    <property type="project" value="UniProtKB-KW"/>
</dbReference>
<evidence type="ECO:0000256" key="2">
    <source>
        <dbReference type="ARBA" id="ARBA00023002"/>
    </source>
</evidence>
<dbReference type="PANTHER" id="PTHR42879">
    <property type="entry name" value="3-OXOACYL-(ACYL-CARRIER-PROTEIN) REDUCTASE"/>
    <property type="match status" value="1"/>
</dbReference>
<dbReference type="PROSITE" id="PS00061">
    <property type="entry name" value="ADH_SHORT"/>
    <property type="match status" value="1"/>
</dbReference>
<dbReference type="PANTHER" id="PTHR42879:SF2">
    <property type="entry name" value="3-OXOACYL-[ACYL-CARRIER-PROTEIN] REDUCTASE FABG"/>
    <property type="match status" value="1"/>
</dbReference>
<dbReference type="AlphaFoldDB" id="A0A172ZG51"/>
<evidence type="ECO:0000256" key="1">
    <source>
        <dbReference type="ARBA" id="ARBA00006484"/>
    </source>
</evidence>
<dbReference type="NCBIfam" id="NF047420">
    <property type="entry name" value="EF_P_mod_YmfI"/>
    <property type="match status" value="1"/>
</dbReference>
<dbReference type="GO" id="GO:0032787">
    <property type="term" value="P:monocarboxylic acid metabolic process"/>
    <property type="evidence" value="ECO:0007669"/>
    <property type="project" value="UniProtKB-ARBA"/>
</dbReference>
<reference evidence="5 6" key="2">
    <citation type="journal article" date="2016" name="Int. J. Syst. Evol. Microbiol.">
        <title>Paenibacillus bovis sp. nov., isolated from raw yak (Bos grunniens) milk.</title>
        <authorList>
            <person name="Gao C."/>
            <person name="Han J."/>
            <person name="Liu Z."/>
            <person name="Xu X."/>
            <person name="Hang F."/>
            <person name="Wu Z."/>
        </authorList>
    </citation>
    <scope>NUCLEOTIDE SEQUENCE [LARGE SCALE GENOMIC DNA]</scope>
    <source>
        <strain evidence="5 6">BD3526</strain>
    </source>
</reference>
<dbReference type="InterPro" id="IPR050259">
    <property type="entry name" value="SDR"/>
</dbReference>